<accession>A0A8X8IHZ5</accession>
<keyword evidence="3 7" id="KW-0032">Aminotransferase</keyword>
<dbReference type="PANTHER" id="PTHR46383:SF1">
    <property type="entry name" value="ASPARTATE AMINOTRANSFERASE"/>
    <property type="match status" value="1"/>
</dbReference>
<dbReference type="InterPro" id="IPR015422">
    <property type="entry name" value="PyrdxlP-dep_Trfase_small"/>
</dbReference>
<dbReference type="PANTHER" id="PTHR46383">
    <property type="entry name" value="ASPARTATE AMINOTRANSFERASE"/>
    <property type="match status" value="1"/>
</dbReference>
<dbReference type="InterPro" id="IPR050596">
    <property type="entry name" value="AspAT/PAT-like"/>
</dbReference>
<protein>
    <submittedName>
        <fullName evidence="7">Aspartate aminotransferase</fullName>
    </submittedName>
</protein>
<evidence type="ECO:0000256" key="4">
    <source>
        <dbReference type="ARBA" id="ARBA00022679"/>
    </source>
</evidence>
<dbReference type="CDD" id="cd00609">
    <property type="entry name" value="AAT_like"/>
    <property type="match status" value="1"/>
</dbReference>
<name>A0A8X8IHZ5_9BACT</name>
<proteinExistence type="inferred from homology"/>
<dbReference type="InterPro" id="IPR004839">
    <property type="entry name" value="Aminotransferase_I/II_large"/>
</dbReference>
<evidence type="ECO:0000256" key="1">
    <source>
        <dbReference type="ARBA" id="ARBA00001933"/>
    </source>
</evidence>
<dbReference type="Proteomes" id="UP000198711">
    <property type="component" value="Unassembled WGS sequence"/>
</dbReference>
<dbReference type="EMBL" id="FNNO01000014">
    <property type="protein sequence ID" value="SDX37977.1"/>
    <property type="molecule type" value="Genomic_DNA"/>
</dbReference>
<evidence type="ECO:0000259" key="6">
    <source>
        <dbReference type="Pfam" id="PF00155"/>
    </source>
</evidence>
<keyword evidence="8" id="KW-1185">Reference proteome</keyword>
<comment type="caution">
    <text evidence="7">The sequence shown here is derived from an EMBL/GenBank/DDBJ whole genome shotgun (WGS) entry which is preliminary data.</text>
</comment>
<organism evidence="7 8">
    <name type="scientific">Hydrobacter penzbergensis</name>
    <dbReference type="NCBI Taxonomy" id="1235997"/>
    <lineage>
        <taxon>Bacteria</taxon>
        <taxon>Pseudomonadati</taxon>
        <taxon>Bacteroidota</taxon>
        <taxon>Chitinophagia</taxon>
        <taxon>Chitinophagales</taxon>
        <taxon>Chitinophagaceae</taxon>
        <taxon>Hydrobacter</taxon>
    </lineage>
</organism>
<evidence type="ECO:0000256" key="5">
    <source>
        <dbReference type="ARBA" id="ARBA00022898"/>
    </source>
</evidence>
<dbReference type="Gene3D" id="3.40.640.10">
    <property type="entry name" value="Type I PLP-dependent aspartate aminotransferase-like (Major domain)"/>
    <property type="match status" value="1"/>
</dbReference>
<evidence type="ECO:0000313" key="8">
    <source>
        <dbReference type="Proteomes" id="UP000198711"/>
    </source>
</evidence>
<comment type="cofactor">
    <cofactor evidence="1">
        <name>pyridoxal 5'-phosphate</name>
        <dbReference type="ChEBI" id="CHEBI:597326"/>
    </cofactor>
</comment>
<dbReference type="SUPFAM" id="SSF53383">
    <property type="entry name" value="PLP-dependent transferases"/>
    <property type="match status" value="1"/>
</dbReference>
<gene>
    <name evidence="7" type="ORF">SAMN05444410_11489</name>
</gene>
<evidence type="ECO:0000313" key="7">
    <source>
        <dbReference type="EMBL" id="SDX37977.1"/>
    </source>
</evidence>
<keyword evidence="5" id="KW-0663">Pyridoxal phosphate</keyword>
<dbReference type="Gene3D" id="3.90.1150.10">
    <property type="entry name" value="Aspartate Aminotransferase, domain 1"/>
    <property type="match status" value="1"/>
</dbReference>
<feature type="domain" description="Aminotransferase class I/classII large" evidence="6">
    <location>
        <begin position="34"/>
        <end position="413"/>
    </location>
</feature>
<dbReference type="GO" id="GO:0030170">
    <property type="term" value="F:pyridoxal phosphate binding"/>
    <property type="evidence" value="ECO:0007669"/>
    <property type="project" value="InterPro"/>
</dbReference>
<evidence type="ECO:0000256" key="3">
    <source>
        <dbReference type="ARBA" id="ARBA00022576"/>
    </source>
</evidence>
<dbReference type="AlphaFoldDB" id="A0A8X8IHZ5"/>
<dbReference type="Pfam" id="PF00155">
    <property type="entry name" value="Aminotran_1_2"/>
    <property type="match status" value="1"/>
</dbReference>
<dbReference type="InterPro" id="IPR015421">
    <property type="entry name" value="PyrdxlP-dep_Trfase_major"/>
</dbReference>
<keyword evidence="4" id="KW-0808">Transferase</keyword>
<dbReference type="RefSeq" id="WP_092725823.1">
    <property type="nucleotide sequence ID" value="NZ_FNNO01000014.1"/>
</dbReference>
<dbReference type="GO" id="GO:0006520">
    <property type="term" value="P:amino acid metabolic process"/>
    <property type="evidence" value="ECO:0007669"/>
    <property type="project" value="InterPro"/>
</dbReference>
<sequence>MNQPKLSHLAETLIGSEIVKLGNAISERIRAGEKIYNFTIGDFDPAIFPIPAALEAEIIRCYKEHYTNYPAAEGILDLRKAVSLFLKEREGLDYTEQEIQVASGGRPLIYTIFRAIVDKGDKVIYGVPSWNNNHYAHMTAGEHCVIECHPENDFMPTAADIKPHIKGAALLCICTPQNPTGTTLTKTALEEICDLVLEENKQRAAGEKKLYLMFDQMYWTLTFGNTRHYNPITLRPEMKAYTVFVDGISKAFAATGVRVGWSMGPASVIAKMKAILSHLGAWAPMPEQNAVAKFLGEKEAIDHYLAHFKAEINERLQKIYAGFIALKEKGYAVDAVAPQAAIYLTVKINLTGKTTTAGAVLQKQSDVTSYILHEAKLAVVPFSAFGAGADSPWYRLSVGTCKKEEIGEVFEKLEKALAALK</sequence>
<reference evidence="7 8" key="1">
    <citation type="submission" date="2016-10" db="EMBL/GenBank/DDBJ databases">
        <authorList>
            <person name="Varghese N."/>
            <person name="Submissions S."/>
        </authorList>
    </citation>
    <scope>NUCLEOTIDE SEQUENCE [LARGE SCALE GENOMIC DNA]</scope>
    <source>
        <strain evidence="7 8">DSM 25353</strain>
    </source>
</reference>
<dbReference type="InterPro" id="IPR015424">
    <property type="entry name" value="PyrdxlP-dep_Trfase"/>
</dbReference>
<dbReference type="GO" id="GO:0008483">
    <property type="term" value="F:transaminase activity"/>
    <property type="evidence" value="ECO:0007669"/>
    <property type="project" value="UniProtKB-KW"/>
</dbReference>
<evidence type="ECO:0000256" key="2">
    <source>
        <dbReference type="ARBA" id="ARBA00007441"/>
    </source>
</evidence>
<comment type="similarity">
    <text evidence="2">Belongs to the class-I pyridoxal-phosphate-dependent aminotransferase family.</text>
</comment>